<evidence type="ECO:0000256" key="1">
    <source>
        <dbReference type="ARBA" id="ARBA00004141"/>
    </source>
</evidence>
<keyword evidence="2" id="KW-0813">Transport</keyword>
<evidence type="ECO:0000256" key="3">
    <source>
        <dbReference type="ARBA" id="ARBA00022692"/>
    </source>
</evidence>
<gene>
    <name evidence="7" type="ORF">RND81_14G195800</name>
</gene>
<feature type="transmembrane region" description="Helical" evidence="6">
    <location>
        <begin position="54"/>
        <end position="79"/>
    </location>
</feature>
<organism evidence="7 8">
    <name type="scientific">Saponaria officinalis</name>
    <name type="common">Common soapwort</name>
    <name type="synonym">Lychnis saponaria</name>
    <dbReference type="NCBI Taxonomy" id="3572"/>
    <lineage>
        <taxon>Eukaryota</taxon>
        <taxon>Viridiplantae</taxon>
        <taxon>Streptophyta</taxon>
        <taxon>Embryophyta</taxon>
        <taxon>Tracheophyta</taxon>
        <taxon>Spermatophyta</taxon>
        <taxon>Magnoliopsida</taxon>
        <taxon>eudicotyledons</taxon>
        <taxon>Gunneridae</taxon>
        <taxon>Pentapetalae</taxon>
        <taxon>Caryophyllales</taxon>
        <taxon>Caryophyllaceae</taxon>
        <taxon>Caryophylleae</taxon>
        <taxon>Saponaria</taxon>
    </lineage>
</organism>
<dbReference type="InterPro" id="IPR044770">
    <property type="entry name" value="MFS_spinster-like"/>
</dbReference>
<accession>A0AAW1GP38</accession>
<name>A0AAW1GP38_SAPOF</name>
<evidence type="ECO:0000256" key="4">
    <source>
        <dbReference type="ARBA" id="ARBA00022989"/>
    </source>
</evidence>
<keyword evidence="8" id="KW-1185">Reference proteome</keyword>
<evidence type="ECO:0000313" key="8">
    <source>
        <dbReference type="Proteomes" id="UP001443914"/>
    </source>
</evidence>
<comment type="subcellular location">
    <subcellularLocation>
        <location evidence="1">Membrane</location>
        <topology evidence="1">Multi-pass membrane protein</topology>
    </subcellularLocation>
</comment>
<reference evidence="7" key="1">
    <citation type="submission" date="2024-03" db="EMBL/GenBank/DDBJ databases">
        <title>WGS assembly of Saponaria officinalis var. Norfolk2.</title>
        <authorList>
            <person name="Jenkins J."/>
            <person name="Shu S."/>
            <person name="Grimwood J."/>
            <person name="Barry K."/>
            <person name="Goodstein D."/>
            <person name="Schmutz J."/>
            <person name="Leebens-Mack J."/>
            <person name="Osbourn A."/>
        </authorList>
    </citation>
    <scope>NUCLEOTIDE SEQUENCE [LARGE SCALE GENOMIC DNA]</scope>
    <source>
        <strain evidence="7">JIC</strain>
    </source>
</reference>
<sequence length="136" mass="15421">MVFGGVTSRLRISRDNWRRSPSRLHEFYTFKLLSASPFFGAVFCFSAFCFKKEILFLVFFAISELLIFATQAPVNYVCLHSLKPSLRPLAMAMATVSIHVFGDVPSLPLVGVVHFNIDWARSSTTRRMVLDQTILV</sequence>
<dbReference type="PANTHER" id="PTHR23505">
    <property type="entry name" value="SPINSTER"/>
    <property type="match status" value="1"/>
</dbReference>
<evidence type="ECO:0000313" key="7">
    <source>
        <dbReference type="EMBL" id="KAK9666585.1"/>
    </source>
</evidence>
<keyword evidence="4 6" id="KW-1133">Transmembrane helix</keyword>
<proteinExistence type="predicted"/>
<dbReference type="AlphaFoldDB" id="A0AAW1GP38"/>
<dbReference type="Proteomes" id="UP001443914">
    <property type="component" value="Unassembled WGS sequence"/>
</dbReference>
<dbReference type="EMBL" id="JBDFQZ010000014">
    <property type="protein sequence ID" value="KAK9666585.1"/>
    <property type="molecule type" value="Genomic_DNA"/>
</dbReference>
<evidence type="ECO:0000256" key="6">
    <source>
        <dbReference type="SAM" id="Phobius"/>
    </source>
</evidence>
<keyword evidence="5 6" id="KW-0472">Membrane</keyword>
<evidence type="ECO:0000256" key="5">
    <source>
        <dbReference type="ARBA" id="ARBA00023136"/>
    </source>
</evidence>
<protein>
    <submittedName>
        <fullName evidence="7">Uncharacterized protein</fullName>
    </submittedName>
</protein>
<feature type="transmembrane region" description="Helical" evidence="6">
    <location>
        <begin position="28"/>
        <end position="48"/>
    </location>
</feature>
<dbReference type="GO" id="GO:0016020">
    <property type="term" value="C:membrane"/>
    <property type="evidence" value="ECO:0007669"/>
    <property type="project" value="UniProtKB-SubCell"/>
</dbReference>
<evidence type="ECO:0000256" key="2">
    <source>
        <dbReference type="ARBA" id="ARBA00022448"/>
    </source>
</evidence>
<comment type="caution">
    <text evidence="7">The sequence shown here is derived from an EMBL/GenBank/DDBJ whole genome shotgun (WGS) entry which is preliminary data.</text>
</comment>
<keyword evidence="3 6" id="KW-0812">Transmembrane</keyword>
<dbReference type="PANTHER" id="PTHR23505:SF83">
    <property type="entry name" value="SPHINGOLIPID TRANSPORTER SPINSTER HOMOLOG 2-RELATED"/>
    <property type="match status" value="1"/>
</dbReference>